<dbReference type="EMBL" id="JBBMFL010000003">
    <property type="protein sequence ID" value="MEQ2544150.1"/>
    <property type="molecule type" value="Genomic_DNA"/>
</dbReference>
<dbReference type="InterPro" id="IPR011990">
    <property type="entry name" value="TPR-like_helical_dom_sf"/>
</dbReference>
<accession>A0ABV1GV17</accession>
<organism evidence="1 2">
    <name type="scientific">Alistipes intestinihominis</name>
    <dbReference type="NCBI Taxonomy" id="3133172"/>
    <lineage>
        <taxon>Bacteria</taxon>
        <taxon>Pseudomonadati</taxon>
        <taxon>Bacteroidota</taxon>
        <taxon>Bacteroidia</taxon>
        <taxon>Bacteroidales</taxon>
        <taxon>Rikenellaceae</taxon>
        <taxon>Alistipes</taxon>
    </lineage>
</organism>
<dbReference type="Gene3D" id="1.25.40.10">
    <property type="entry name" value="Tetratricopeptide repeat domain"/>
    <property type="match status" value="1"/>
</dbReference>
<reference evidence="1 2" key="1">
    <citation type="submission" date="2024-03" db="EMBL/GenBank/DDBJ databases">
        <title>Human intestinal bacterial collection.</title>
        <authorList>
            <person name="Pauvert C."/>
            <person name="Hitch T.C.A."/>
            <person name="Clavel T."/>
        </authorList>
    </citation>
    <scope>NUCLEOTIDE SEQUENCE [LARGE SCALE GENOMIC DNA]</scope>
    <source>
        <strain evidence="1 2">CLA-KB-H122</strain>
    </source>
</reference>
<dbReference type="Proteomes" id="UP001460202">
    <property type="component" value="Unassembled WGS sequence"/>
</dbReference>
<evidence type="ECO:0008006" key="3">
    <source>
        <dbReference type="Google" id="ProtNLM"/>
    </source>
</evidence>
<comment type="caution">
    <text evidence="1">The sequence shown here is derived from an EMBL/GenBank/DDBJ whole genome shotgun (WGS) entry which is preliminary data.</text>
</comment>
<dbReference type="RefSeq" id="WP_349093876.1">
    <property type="nucleotide sequence ID" value="NZ_JBBMFL010000003.1"/>
</dbReference>
<dbReference type="SUPFAM" id="SSF48452">
    <property type="entry name" value="TPR-like"/>
    <property type="match status" value="1"/>
</dbReference>
<sequence length="554" mass="64582">MKRCICVLLVSTMLFGGCMNRNRVANTFVQVEKALAVAPDSAMRLLKDIPAKSLGNQAMRARYALLYIDAAERAQLNENTDSLLRIAWRYYRKHPQEMQNRCRTLYYMAHSKLRQGDKPGALRLFLEAEENNDSLDNPRDRGMLYLSIGDVYRGELNFVRAYRYYREARELFLRSGDMRHRIEALLGMTACGLRMHDFEQTRRNCRLALELSDEAHYEQLAQKSLGYLAALYALSDKGSLPEEMLRRIEQSVHRDTTVTGFRTRSQIQLLRNCPDSARHYIERAERIANSEDLPMLLYTAYKADISAGRYQEATWNINKFIYYSDSLTRSSLQGSAGMIEKEYFRERSAFYDYRLQNRRTWEITIVAAALSLLGIAGYIIRQRIHLHQAKNERYMLLVREMQSEYRNLSALLERNHEQDALLRKELASRFDIVEQIGRTLYEREHSVSEQAQLVRLVRKLIDDFSENGEMLLTLERVVNIVHDDAVRKLRDDFPQMKDADVRLLCYIFGGFSPQVISLFMHDSVANVYARKSRLKSRIRTSEAPHKELFLALLG</sequence>
<keyword evidence="2" id="KW-1185">Reference proteome</keyword>
<proteinExistence type="predicted"/>
<evidence type="ECO:0000313" key="1">
    <source>
        <dbReference type="EMBL" id="MEQ2544150.1"/>
    </source>
</evidence>
<name>A0ABV1GV17_9BACT</name>
<dbReference type="PROSITE" id="PS51257">
    <property type="entry name" value="PROKAR_LIPOPROTEIN"/>
    <property type="match status" value="1"/>
</dbReference>
<evidence type="ECO:0000313" key="2">
    <source>
        <dbReference type="Proteomes" id="UP001460202"/>
    </source>
</evidence>
<protein>
    <recommendedName>
        <fullName evidence="3">Tetratricopeptide repeat protein</fullName>
    </recommendedName>
</protein>
<gene>
    <name evidence="1" type="ORF">WMO46_04205</name>
</gene>